<dbReference type="InterPro" id="IPR011051">
    <property type="entry name" value="RmlC_Cupin_sf"/>
</dbReference>
<dbReference type="InterPro" id="IPR009327">
    <property type="entry name" value="Cupin_DUF985"/>
</dbReference>
<dbReference type="CDD" id="cd06121">
    <property type="entry name" value="cupin_YML079wp"/>
    <property type="match status" value="1"/>
</dbReference>
<dbReference type="InterPro" id="IPR039935">
    <property type="entry name" value="YML079W-like"/>
</dbReference>
<evidence type="ECO:0000313" key="3">
    <source>
        <dbReference type="Proteomes" id="UP000076079"/>
    </source>
</evidence>
<dbReference type="Proteomes" id="UP000076079">
    <property type="component" value="Chromosome"/>
</dbReference>
<protein>
    <recommendedName>
        <fullName evidence="1">DUF985 domain-containing protein</fullName>
    </recommendedName>
</protein>
<dbReference type="RefSeq" id="WP_110169224.1">
    <property type="nucleotide sequence ID" value="NZ_CP015136.1"/>
</dbReference>
<dbReference type="InterPro" id="IPR014710">
    <property type="entry name" value="RmlC-like_jellyroll"/>
</dbReference>
<dbReference type="AlphaFoldDB" id="A0A143PFF7"/>
<name>A0A143PFF7_LUTPR</name>
<reference evidence="3" key="2">
    <citation type="submission" date="2016-04" db="EMBL/GenBank/DDBJ databases">
        <title>First Complete Genome Sequence of a Subdivision 6 Acidobacterium.</title>
        <authorList>
            <person name="Huang S."/>
            <person name="Vieira S."/>
            <person name="Bunk B."/>
            <person name="Riedel T."/>
            <person name="Sproeer C."/>
            <person name="Overmann J."/>
        </authorList>
    </citation>
    <scope>NUCLEOTIDE SEQUENCE [LARGE SCALE GENOMIC DNA]</scope>
    <source>
        <strain evidence="3">DSM 100886 HEG_-6_39</strain>
    </source>
</reference>
<reference evidence="2 3" key="1">
    <citation type="journal article" date="2016" name="Genome Announc.">
        <title>First Complete Genome Sequence of a Subdivision 6 Acidobacterium Strain.</title>
        <authorList>
            <person name="Huang S."/>
            <person name="Vieira S."/>
            <person name="Bunk B."/>
            <person name="Riedel T."/>
            <person name="Sproer C."/>
            <person name="Overmann J."/>
        </authorList>
    </citation>
    <scope>NUCLEOTIDE SEQUENCE [LARGE SCALE GENOMIC DNA]</scope>
    <source>
        <strain evidence="3">DSM 100886 HEG_-6_39</strain>
    </source>
</reference>
<evidence type="ECO:0000259" key="1">
    <source>
        <dbReference type="Pfam" id="PF06172"/>
    </source>
</evidence>
<dbReference type="OrthoDB" id="9798288at2"/>
<dbReference type="PATRIC" id="fig|1813736.3.peg.438"/>
<dbReference type="PANTHER" id="PTHR33387:SF3">
    <property type="entry name" value="DUF985 DOMAIN-CONTAINING PROTEIN"/>
    <property type="match status" value="1"/>
</dbReference>
<accession>A0A143PFF7</accession>
<keyword evidence="3" id="KW-1185">Reference proteome</keyword>
<feature type="domain" description="DUF985" evidence="1">
    <location>
        <begin position="5"/>
        <end position="145"/>
    </location>
</feature>
<evidence type="ECO:0000313" key="2">
    <source>
        <dbReference type="EMBL" id="AMY07251.1"/>
    </source>
</evidence>
<organism evidence="2 3">
    <name type="scientific">Luteitalea pratensis</name>
    <dbReference type="NCBI Taxonomy" id="1855912"/>
    <lineage>
        <taxon>Bacteria</taxon>
        <taxon>Pseudomonadati</taxon>
        <taxon>Acidobacteriota</taxon>
        <taxon>Vicinamibacteria</taxon>
        <taxon>Vicinamibacterales</taxon>
        <taxon>Vicinamibacteraceae</taxon>
        <taxon>Luteitalea</taxon>
    </lineage>
</organism>
<dbReference type="KEGG" id="abac:LuPra_00418"/>
<dbReference type="STRING" id="1855912.LuPra_00418"/>
<gene>
    <name evidence="2" type="ORF">LuPra_00418</name>
</gene>
<dbReference type="EMBL" id="CP015136">
    <property type="protein sequence ID" value="AMY07251.1"/>
    <property type="molecule type" value="Genomic_DNA"/>
</dbReference>
<dbReference type="Gene3D" id="2.60.120.10">
    <property type="entry name" value="Jelly Rolls"/>
    <property type="match status" value="1"/>
</dbReference>
<proteinExistence type="predicted"/>
<dbReference type="PANTHER" id="PTHR33387">
    <property type="entry name" value="RMLC-LIKE JELLY ROLL FOLD PROTEIN"/>
    <property type="match status" value="1"/>
</dbReference>
<dbReference type="Pfam" id="PF06172">
    <property type="entry name" value="Cupin_5"/>
    <property type="match status" value="1"/>
</dbReference>
<sequence>MTRDDVILRLGLAPLPGEGGYFRQTWMSPESIGGGVLGDRYPRATTVGTAIYYLVTDAPDGFSALHRLRTDEVFHFYLGDPVEQLLLHADGRSELVVLGHDLAAGQRVQHVAPRDTWQGTCLRDGGSWALLGTTMAPGFDVSDYEAGDRAALSAAYPHQAARIAALTRV</sequence>
<dbReference type="SUPFAM" id="SSF51182">
    <property type="entry name" value="RmlC-like cupins"/>
    <property type="match status" value="1"/>
</dbReference>